<comment type="caution">
    <text evidence="1">The sequence shown here is derived from an EMBL/GenBank/DDBJ whole genome shotgun (WGS) entry which is preliminary data.</text>
</comment>
<evidence type="ECO:0000313" key="1">
    <source>
        <dbReference type="EMBL" id="MFC4738910.1"/>
    </source>
</evidence>
<proteinExistence type="predicted"/>
<gene>
    <name evidence="1" type="ORF">ACFO3U_02785</name>
</gene>
<sequence length="56" mass="6452">MIYQLALTGMASFFCKKKIEWMAGITQPNKPKTFASKIKKQRFETLKLILIFAGLK</sequence>
<reference evidence="2" key="1">
    <citation type="journal article" date="2019" name="Int. J. Syst. Evol. Microbiol.">
        <title>The Global Catalogue of Microorganisms (GCM) 10K type strain sequencing project: providing services to taxonomists for standard genome sequencing and annotation.</title>
        <authorList>
            <consortium name="The Broad Institute Genomics Platform"/>
            <consortium name="The Broad Institute Genome Sequencing Center for Infectious Disease"/>
            <person name="Wu L."/>
            <person name="Ma J."/>
        </authorList>
    </citation>
    <scope>NUCLEOTIDE SEQUENCE [LARGE SCALE GENOMIC DNA]</scope>
    <source>
        <strain evidence="2">CCUG 50349</strain>
    </source>
</reference>
<dbReference type="Proteomes" id="UP001595885">
    <property type="component" value="Unassembled WGS sequence"/>
</dbReference>
<evidence type="ECO:0000313" key="2">
    <source>
        <dbReference type="Proteomes" id="UP001595885"/>
    </source>
</evidence>
<dbReference type="RefSeq" id="WP_379738212.1">
    <property type="nucleotide sequence ID" value="NZ_JBHSGW010000002.1"/>
</dbReference>
<protein>
    <submittedName>
        <fullName evidence="1">Uncharacterized protein</fullName>
    </submittedName>
</protein>
<dbReference type="EMBL" id="JBHSGW010000002">
    <property type="protein sequence ID" value="MFC4738910.1"/>
    <property type="molecule type" value="Genomic_DNA"/>
</dbReference>
<name>A0ABV9P1T2_9FLAO</name>
<keyword evidence="2" id="KW-1185">Reference proteome</keyword>
<accession>A0ABV9P1T2</accession>
<organism evidence="1 2">
    <name type="scientific">Flavobacterium ponti</name>
    <dbReference type="NCBI Taxonomy" id="665133"/>
    <lineage>
        <taxon>Bacteria</taxon>
        <taxon>Pseudomonadati</taxon>
        <taxon>Bacteroidota</taxon>
        <taxon>Flavobacteriia</taxon>
        <taxon>Flavobacteriales</taxon>
        <taxon>Flavobacteriaceae</taxon>
        <taxon>Flavobacterium</taxon>
    </lineage>
</organism>